<dbReference type="AlphaFoldDB" id="A0A8K0KEM1"/>
<feature type="region of interest" description="Disordered" evidence="1">
    <location>
        <begin position="1"/>
        <end position="63"/>
    </location>
</feature>
<dbReference type="EMBL" id="KZ308608">
    <property type="protein sequence ID" value="KAG8232275.1"/>
    <property type="molecule type" value="Genomic_DNA"/>
</dbReference>
<sequence length="379" mass="42056">MNENKESGGGTEEEEGGEDEVVKKEEKKEEEKMEVDEAASDSTDANKDTSAKSEEEKVEENSSEEMFDLFRVFSTSLALRMVTPPILVRQLTYRCLAGSRVRSVVLLLSVYVQRKMSENKAEVKKDVTMEVTGKDATENVNNQEPKAPGKGETVNQVDEEKPEDGKRNRRASSKRVSSIQRIQESEGLLKDESGEMEGRRRTRSSTRGVPPTPPPPVKRERRSTAGSAGSGGRAKEEVNKEKDGVEEEKDVEHSKPEQVSPVEEPVVKSTTDAVTKPLPAAVSENSKEDVEKATVVADGDGDKKADKKHLFIYYQAIESCWFKPPVRIPSSTQEGTFGQNATRQVLHFQFRVTVNTILDDQVINPLGAVQKGNGRKKEF</sequence>
<name>A0A8K0KEM1_LADFU</name>
<feature type="compositionally biased region" description="Basic and acidic residues" evidence="1">
    <location>
        <begin position="183"/>
        <end position="199"/>
    </location>
</feature>
<feature type="compositionally biased region" description="Basic and acidic residues" evidence="1">
    <location>
        <begin position="44"/>
        <end position="55"/>
    </location>
</feature>
<keyword evidence="3" id="KW-1185">Reference proteome</keyword>
<feature type="region of interest" description="Disordered" evidence="1">
    <location>
        <begin position="130"/>
        <end position="292"/>
    </location>
</feature>
<feature type="compositionally biased region" description="Basic and acidic residues" evidence="1">
    <location>
        <begin position="233"/>
        <end position="243"/>
    </location>
</feature>
<feature type="compositionally biased region" description="Low complexity" evidence="1">
    <location>
        <begin position="257"/>
        <end position="269"/>
    </location>
</feature>
<accession>A0A8K0KEM1</accession>
<evidence type="ECO:0000313" key="2">
    <source>
        <dbReference type="EMBL" id="KAG8232275.1"/>
    </source>
</evidence>
<evidence type="ECO:0000256" key="1">
    <source>
        <dbReference type="SAM" id="MobiDB-lite"/>
    </source>
</evidence>
<protein>
    <submittedName>
        <fullName evidence="2">Uncharacterized protein</fullName>
    </submittedName>
</protein>
<dbReference type="Proteomes" id="UP000792457">
    <property type="component" value="Unassembled WGS sequence"/>
</dbReference>
<dbReference type="OrthoDB" id="10666049at2759"/>
<proteinExistence type="predicted"/>
<reference evidence="2" key="2">
    <citation type="submission" date="2017-10" db="EMBL/GenBank/DDBJ databases">
        <title>Ladona fulva Genome sequencing and assembly.</title>
        <authorList>
            <person name="Murali S."/>
            <person name="Richards S."/>
            <person name="Bandaranaike D."/>
            <person name="Bellair M."/>
            <person name="Blankenburg K."/>
            <person name="Chao H."/>
            <person name="Dinh H."/>
            <person name="Doddapaneni H."/>
            <person name="Dugan-Rocha S."/>
            <person name="Elkadiri S."/>
            <person name="Gnanaolivu R."/>
            <person name="Hernandez B."/>
            <person name="Skinner E."/>
            <person name="Javaid M."/>
            <person name="Lee S."/>
            <person name="Li M."/>
            <person name="Ming W."/>
            <person name="Munidasa M."/>
            <person name="Muniz J."/>
            <person name="Nguyen L."/>
            <person name="Hughes D."/>
            <person name="Osuji N."/>
            <person name="Pu L.-L."/>
            <person name="Puazo M."/>
            <person name="Qu C."/>
            <person name="Quiroz J."/>
            <person name="Raj R."/>
            <person name="Weissenberger G."/>
            <person name="Xin Y."/>
            <person name="Zou X."/>
            <person name="Han Y."/>
            <person name="Worley K."/>
            <person name="Muzny D."/>
            <person name="Gibbs R."/>
        </authorList>
    </citation>
    <scope>NUCLEOTIDE SEQUENCE</scope>
    <source>
        <strain evidence="2">Sampled in the wild</strain>
    </source>
</reference>
<reference evidence="2" key="1">
    <citation type="submission" date="2013-04" db="EMBL/GenBank/DDBJ databases">
        <authorList>
            <person name="Qu J."/>
            <person name="Murali S.C."/>
            <person name="Bandaranaike D."/>
            <person name="Bellair M."/>
            <person name="Blankenburg K."/>
            <person name="Chao H."/>
            <person name="Dinh H."/>
            <person name="Doddapaneni H."/>
            <person name="Downs B."/>
            <person name="Dugan-Rocha S."/>
            <person name="Elkadiri S."/>
            <person name="Gnanaolivu R.D."/>
            <person name="Hernandez B."/>
            <person name="Javaid M."/>
            <person name="Jayaseelan J.C."/>
            <person name="Lee S."/>
            <person name="Li M."/>
            <person name="Ming W."/>
            <person name="Munidasa M."/>
            <person name="Muniz J."/>
            <person name="Nguyen L."/>
            <person name="Ongeri F."/>
            <person name="Osuji N."/>
            <person name="Pu L.-L."/>
            <person name="Puazo M."/>
            <person name="Qu C."/>
            <person name="Quiroz J."/>
            <person name="Raj R."/>
            <person name="Weissenberger G."/>
            <person name="Xin Y."/>
            <person name="Zou X."/>
            <person name="Han Y."/>
            <person name="Richards S."/>
            <person name="Worley K."/>
            <person name="Muzny D."/>
            <person name="Gibbs R."/>
        </authorList>
    </citation>
    <scope>NUCLEOTIDE SEQUENCE</scope>
    <source>
        <strain evidence="2">Sampled in the wild</strain>
    </source>
</reference>
<organism evidence="2 3">
    <name type="scientific">Ladona fulva</name>
    <name type="common">Scarce chaser dragonfly</name>
    <name type="synonym">Libellula fulva</name>
    <dbReference type="NCBI Taxonomy" id="123851"/>
    <lineage>
        <taxon>Eukaryota</taxon>
        <taxon>Metazoa</taxon>
        <taxon>Ecdysozoa</taxon>
        <taxon>Arthropoda</taxon>
        <taxon>Hexapoda</taxon>
        <taxon>Insecta</taxon>
        <taxon>Pterygota</taxon>
        <taxon>Palaeoptera</taxon>
        <taxon>Odonata</taxon>
        <taxon>Epiprocta</taxon>
        <taxon>Anisoptera</taxon>
        <taxon>Libelluloidea</taxon>
        <taxon>Libellulidae</taxon>
        <taxon>Ladona</taxon>
    </lineage>
</organism>
<evidence type="ECO:0000313" key="3">
    <source>
        <dbReference type="Proteomes" id="UP000792457"/>
    </source>
</evidence>
<gene>
    <name evidence="2" type="ORF">J437_LFUL011762</name>
</gene>
<comment type="caution">
    <text evidence="2">The sequence shown here is derived from an EMBL/GenBank/DDBJ whole genome shotgun (WGS) entry which is preliminary data.</text>
</comment>
<feature type="compositionally biased region" description="Basic and acidic residues" evidence="1">
    <location>
        <begin position="20"/>
        <end position="31"/>
    </location>
</feature>